<accession>A0A7W7U2H0</accession>
<gene>
    <name evidence="1" type="ORF">GGE06_004730</name>
</gene>
<evidence type="ECO:0000313" key="2">
    <source>
        <dbReference type="Proteomes" id="UP000582643"/>
    </source>
</evidence>
<reference evidence="1 2" key="1">
    <citation type="submission" date="2020-08" db="EMBL/GenBank/DDBJ databases">
        <title>Genomic Encyclopedia of Type Strains, Phase III (KMG-III): the genomes of soil and plant-associated and newly described type strains.</title>
        <authorList>
            <person name="Whitman W."/>
        </authorList>
    </citation>
    <scope>NUCLEOTIDE SEQUENCE [LARGE SCALE GENOMIC DNA]</scope>
    <source>
        <strain evidence="1 2">SFB5A</strain>
    </source>
</reference>
<protein>
    <submittedName>
        <fullName evidence="1">Uncharacterized protein</fullName>
    </submittedName>
</protein>
<comment type="caution">
    <text evidence="1">The sequence shown here is derived from an EMBL/GenBank/DDBJ whole genome shotgun (WGS) entry which is preliminary data.</text>
</comment>
<dbReference type="Proteomes" id="UP000582643">
    <property type="component" value="Unassembled WGS sequence"/>
</dbReference>
<name>A0A7W7U2H0_9ACTN</name>
<dbReference type="AlphaFoldDB" id="A0A7W7U2H0"/>
<sequence>MWTSGPWPPVDSIFEIIGALRLFRVYEGAGTALTAPDG</sequence>
<keyword evidence="2" id="KW-1185">Reference proteome</keyword>
<dbReference type="EMBL" id="JACHJY010000007">
    <property type="protein sequence ID" value="MBB4983784.1"/>
    <property type="molecule type" value="Genomic_DNA"/>
</dbReference>
<organism evidence="1 2">
    <name type="scientific">Streptomyces nymphaeiformis</name>
    <dbReference type="NCBI Taxonomy" id="2663842"/>
    <lineage>
        <taxon>Bacteria</taxon>
        <taxon>Bacillati</taxon>
        <taxon>Actinomycetota</taxon>
        <taxon>Actinomycetes</taxon>
        <taxon>Kitasatosporales</taxon>
        <taxon>Streptomycetaceae</taxon>
        <taxon>Streptomyces</taxon>
    </lineage>
</organism>
<evidence type="ECO:0000313" key="1">
    <source>
        <dbReference type="EMBL" id="MBB4983784.1"/>
    </source>
</evidence>
<proteinExistence type="predicted"/>